<gene>
    <name evidence="2" type="ORF">LCGC14_1692250</name>
</gene>
<proteinExistence type="predicted"/>
<sequence>YLYWDYFSSTSIDFSVYNYNTLEFEDKTSSPFTLTTDYFNNVSGTCTIKTRFNGTNPSSSFSLDIDRLRVNYTIPIVPSNTDWLRLTDFRFDIPTEATSIDGIIVEIDRYAQNSNSIRDKSIRLRLISGPVGDDKKTASWWDIIDDDVNNTYGALDNDWNAGLSVSDINNINFGIDISAENIGSSNTAYIDHVRVKIYYTMPDASGEDWIYPNKAKLQDNDYANVTFSQSTEDTSDWLRLANFGFNIPTSGVTINGIEVLFDRQANVSGSIHDFWLNLRNSTGQATGNYANSLTSWDILDDNGYNIYGSPTSLWGVSWSAAEINLNTFGLDLYIEYNGTVATNATLDDVQIKVYYTQAPQDQELWTTPTKASSQNDDYTYVSFTTSTETTSDWLRLTDFGFNVPLGANIDGIKIEIDRSATVASSITDGEIYLRKTSGPIDNDMANSTTWDIVDFYNDYGNSTYLWGVSWTPVEVNSQDFGLDIYINYTGSSPTDAKIDHVRITVYYSYSLEVEISDNKFSIPFPSLPVGDELCSIETILVNYTSYDFSYFADTQKEVIFITLLSATDLDGTYNYTKPISMDFGVSNKIHPKNQFIGSYNFTLLPQDNYTFKGEYYDISGTVSTFTINGSTTIDYFGPDIYAQFITLGHSINSNSSYISFILEDISNVDNYWFNTTVDGYWLVYGSYYTYVFNDSIISEGIKNIKLIANDTQGYESELIFKLIVDNSPPRFSRTTLNNLIVNDILVINTTITDFSDYDFSFVFSHNNSGLIIDTIEFTKTEITQDKWSITLDSSQIPDGYYDIILTATDSAGNVNNTIIEDIYFDNTIPEVTFYEENIYVGNENIYNNTINDKLYLNDQEYILLSSFDQMLDGFNWSQVDQLIATQQGIKNITMHYTNSLAWYDLAISGSLDYNKFVYEIISYNGSSDIQDIKGIQQVKIGSYRVDDFEIILDGTSILLKIDEKYRYLLSPQNSDNISAQLYESLEDNNIVLLYNNIINKWELKSPNL</sequence>
<protein>
    <recommendedName>
        <fullName evidence="1">Ig-like domain-containing protein</fullName>
    </recommendedName>
</protein>
<dbReference type="AlphaFoldDB" id="A0A0F9K0Y9"/>
<feature type="non-terminal residue" evidence="2">
    <location>
        <position position="1"/>
    </location>
</feature>
<evidence type="ECO:0000259" key="1">
    <source>
        <dbReference type="Pfam" id="PF13750"/>
    </source>
</evidence>
<dbReference type="InterPro" id="IPR013783">
    <property type="entry name" value="Ig-like_fold"/>
</dbReference>
<evidence type="ECO:0000313" key="2">
    <source>
        <dbReference type="EMBL" id="KKM15813.1"/>
    </source>
</evidence>
<accession>A0A0F9K0Y9</accession>
<reference evidence="2" key="1">
    <citation type="journal article" date="2015" name="Nature">
        <title>Complex archaea that bridge the gap between prokaryotes and eukaryotes.</title>
        <authorList>
            <person name="Spang A."/>
            <person name="Saw J.H."/>
            <person name="Jorgensen S.L."/>
            <person name="Zaremba-Niedzwiedzka K."/>
            <person name="Martijn J."/>
            <person name="Lind A.E."/>
            <person name="van Eijk R."/>
            <person name="Schleper C."/>
            <person name="Guy L."/>
            <person name="Ettema T.J."/>
        </authorList>
    </citation>
    <scope>NUCLEOTIDE SEQUENCE</scope>
</reference>
<dbReference type="EMBL" id="LAZR01014818">
    <property type="protein sequence ID" value="KKM15813.1"/>
    <property type="molecule type" value="Genomic_DNA"/>
</dbReference>
<dbReference type="Gene3D" id="2.60.40.10">
    <property type="entry name" value="Immunoglobulins"/>
    <property type="match status" value="1"/>
</dbReference>
<organism evidence="2">
    <name type="scientific">marine sediment metagenome</name>
    <dbReference type="NCBI Taxonomy" id="412755"/>
    <lineage>
        <taxon>unclassified sequences</taxon>
        <taxon>metagenomes</taxon>
        <taxon>ecological metagenomes</taxon>
    </lineage>
</organism>
<dbReference type="InterPro" id="IPR022038">
    <property type="entry name" value="Ig-like_bact"/>
</dbReference>
<name>A0A0F9K0Y9_9ZZZZ</name>
<dbReference type="Pfam" id="PF13750">
    <property type="entry name" value="Big_3_3"/>
    <property type="match status" value="1"/>
</dbReference>
<comment type="caution">
    <text evidence="2">The sequence shown here is derived from an EMBL/GenBank/DDBJ whole genome shotgun (WGS) entry which is preliminary data.</text>
</comment>
<feature type="domain" description="Ig-like" evidence="1">
    <location>
        <begin position="786"/>
        <end position="845"/>
    </location>
</feature>
<feature type="non-terminal residue" evidence="2">
    <location>
        <position position="1008"/>
    </location>
</feature>